<protein>
    <submittedName>
        <fullName evidence="2">Flavin reductase family protein</fullName>
    </submittedName>
</protein>
<name>A0ABS6H200_9PROT</name>
<dbReference type="Proteomes" id="UP000689967">
    <property type="component" value="Unassembled WGS sequence"/>
</dbReference>
<dbReference type="EMBL" id="JAERQM010000001">
    <property type="protein sequence ID" value="MBU8542406.1"/>
    <property type="molecule type" value="Genomic_DNA"/>
</dbReference>
<proteinExistence type="predicted"/>
<dbReference type="InterPro" id="IPR002563">
    <property type="entry name" value="Flavin_Rdtase-like_dom"/>
</dbReference>
<evidence type="ECO:0000259" key="1">
    <source>
        <dbReference type="SMART" id="SM00903"/>
    </source>
</evidence>
<accession>A0ABS6H200</accession>
<reference evidence="2 3" key="1">
    <citation type="submission" date="2021-01" db="EMBL/GenBank/DDBJ databases">
        <title>Roseomonas sp. nov, a bacterium isolated from an oil production mixture in Yumen Oilfield.</title>
        <authorList>
            <person name="Wu D."/>
        </authorList>
    </citation>
    <scope>NUCLEOTIDE SEQUENCE [LARGE SCALE GENOMIC DNA]</scope>
    <source>
        <strain evidence="2 3">ROY-5-3</strain>
    </source>
</reference>
<dbReference type="RefSeq" id="WP_216872743.1">
    <property type="nucleotide sequence ID" value="NZ_JAERQM010000001.1"/>
</dbReference>
<comment type="caution">
    <text evidence="2">The sequence shown here is derived from an EMBL/GenBank/DDBJ whole genome shotgun (WGS) entry which is preliminary data.</text>
</comment>
<evidence type="ECO:0000313" key="2">
    <source>
        <dbReference type="EMBL" id="MBU8542406.1"/>
    </source>
</evidence>
<dbReference type="Pfam" id="PF01613">
    <property type="entry name" value="Flavin_Reduct"/>
    <property type="match status" value="1"/>
</dbReference>
<dbReference type="SMART" id="SM00903">
    <property type="entry name" value="Flavin_Reduct"/>
    <property type="match status" value="1"/>
</dbReference>
<dbReference type="PANTHER" id="PTHR43812:SF2">
    <property type="entry name" value="FLAVIN REDUCTASE LIKE DOMAIN-CONTAINING PROTEIN"/>
    <property type="match status" value="1"/>
</dbReference>
<keyword evidence="3" id="KW-1185">Reference proteome</keyword>
<feature type="domain" description="Flavin reductase like" evidence="1">
    <location>
        <begin position="21"/>
        <end position="174"/>
    </location>
</feature>
<sequence>MFYEPKHGKRGHGLPFDPIKAIVAPRPIGWISSLDTKGRPNLAPYSFFNLVKGAPPIVVFGSEGLKHSAANAFETREFVFNLVTRPLFEAMNASSAALEAGENEFEAAGLTMAPCNFVKAPRVLESPASFECKVLQAMELNDLDGNPTDGFLVLGQVVGIHIDERYIVDGRFDAVAAQTIARCGYRDYSQVTEMFEALRPTDGGAFTPTTSDRT</sequence>
<gene>
    <name evidence="2" type="ORF">JJQ90_01735</name>
</gene>
<evidence type="ECO:0000313" key="3">
    <source>
        <dbReference type="Proteomes" id="UP000689967"/>
    </source>
</evidence>
<dbReference type="PANTHER" id="PTHR43812">
    <property type="entry name" value="BLR2425 PROTEIN"/>
    <property type="match status" value="1"/>
</dbReference>
<organism evidence="2 3">
    <name type="scientific">Falsiroseomonas oleicola</name>
    <dbReference type="NCBI Taxonomy" id="2801474"/>
    <lineage>
        <taxon>Bacteria</taxon>
        <taxon>Pseudomonadati</taxon>
        <taxon>Pseudomonadota</taxon>
        <taxon>Alphaproteobacteria</taxon>
        <taxon>Acetobacterales</taxon>
        <taxon>Roseomonadaceae</taxon>
        <taxon>Falsiroseomonas</taxon>
    </lineage>
</organism>